<proteinExistence type="predicted"/>
<feature type="transmembrane region" description="Helical" evidence="1">
    <location>
        <begin position="64"/>
        <end position="85"/>
    </location>
</feature>
<reference evidence="2 3" key="1">
    <citation type="submission" date="2019-07" db="EMBL/GenBank/DDBJ databases">
        <title>Whole genome shotgun sequence of Actinotalea fermentans NBRC 105374.</title>
        <authorList>
            <person name="Hosoyama A."/>
            <person name="Uohara A."/>
            <person name="Ohji S."/>
            <person name="Ichikawa N."/>
        </authorList>
    </citation>
    <scope>NUCLEOTIDE SEQUENCE [LARGE SCALE GENOMIC DNA]</scope>
    <source>
        <strain evidence="2 3">NBRC 105374</strain>
    </source>
</reference>
<dbReference type="AlphaFoldDB" id="A0A511Z0L3"/>
<sequence>MDAATEVVGMLASLSSFVIWVPQGRRVWQARHEPAQLTGIAVSTQAISLVGNVLWSLYAIGIGSFWLGAPGIVNIPILTMTVVVLRRHARERALGTTATSPAGDVPDGAPAAPEVVLAA</sequence>
<protein>
    <recommendedName>
        <fullName evidence="4">Sugar transporter SemiSWEET</fullName>
    </recommendedName>
</protein>
<keyword evidence="1" id="KW-1133">Transmembrane helix</keyword>
<dbReference type="Proteomes" id="UP000321484">
    <property type="component" value="Unassembled WGS sequence"/>
</dbReference>
<accession>A0A511Z0L3</accession>
<keyword evidence="1" id="KW-0472">Membrane</keyword>
<dbReference type="Gene3D" id="1.20.1280.290">
    <property type="match status" value="1"/>
</dbReference>
<feature type="transmembrane region" description="Helical" evidence="1">
    <location>
        <begin position="6"/>
        <end position="23"/>
    </location>
</feature>
<dbReference type="RefSeq" id="WP_052114102.1">
    <property type="nucleotide sequence ID" value="NZ_BJYK01000009.1"/>
</dbReference>
<keyword evidence="1" id="KW-0812">Transmembrane</keyword>
<organism evidence="2 3">
    <name type="scientific">Actinotalea fermentans</name>
    <dbReference type="NCBI Taxonomy" id="43671"/>
    <lineage>
        <taxon>Bacteria</taxon>
        <taxon>Bacillati</taxon>
        <taxon>Actinomycetota</taxon>
        <taxon>Actinomycetes</taxon>
        <taxon>Micrococcales</taxon>
        <taxon>Cellulomonadaceae</taxon>
        <taxon>Actinotalea</taxon>
    </lineage>
</organism>
<dbReference type="EMBL" id="BJYK01000009">
    <property type="protein sequence ID" value="GEN80994.1"/>
    <property type="molecule type" value="Genomic_DNA"/>
</dbReference>
<dbReference type="OrthoDB" id="5109833at2"/>
<evidence type="ECO:0008006" key="4">
    <source>
        <dbReference type="Google" id="ProtNLM"/>
    </source>
</evidence>
<gene>
    <name evidence="2" type="ORF">AFE02nite_27280</name>
</gene>
<evidence type="ECO:0000256" key="1">
    <source>
        <dbReference type="SAM" id="Phobius"/>
    </source>
</evidence>
<evidence type="ECO:0000313" key="2">
    <source>
        <dbReference type="EMBL" id="GEN80994.1"/>
    </source>
</evidence>
<feature type="transmembrane region" description="Helical" evidence="1">
    <location>
        <begin position="35"/>
        <end position="58"/>
    </location>
</feature>
<evidence type="ECO:0000313" key="3">
    <source>
        <dbReference type="Proteomes" id="UP000321484"/>
    </source>
</evidence>
<keyword evidence="3" id="KW-1185">Reference proteome</keyword>
<name>A0A511Z0L3_9CELL</name>
<comment type="caution">
    <text evidence="2">The sequence shown here is derived from an EMBL/GenBank/DDBJ whole genome shotgun (WGS) entry which is preliminary data.</text>
</comment>